<sequence length="658" mass="70208">MDPRRPRHSVLSLFDPLAGSPHSSDDKENNVGESSFFYPPGFRNAAQPSSQPAFRRRLIDVGDITMDEPDMEELLAQEEELDLDIADDNDNDTLTFRDIALAATPKWSGRQFTKLTTPKSVMTPKSVQTPPRTPLADICFKDEVTPMARKKSRGRPVLQVTSSAAQMQTATSIPSTPPPISIPHKVISKHSETLPVLPPSPPRISVSLDDEPTERTPEEAPRDALGSSVCTLNLPAPTGALIADTSIPLSVSPSSPRSSFGSSLSPSDFQSRLRPNPPSQNDASRLSVDLQSSFQMHMSSSDTSFDLLNEKLSFFNIKDDADSFMNMAGIDNSFGDDDFAPAPPVPVLAKQAKGYKTPSPPPSVAKPSPGPSDTGHSRRSPPASVSHFPTTSRQLKEKSNRPGRHIHSRTSSSTSVFSSTTEIPDSVESIASFSPPKDTVPPEVTTSTASQCAVPVPALKIVKRSRVLTRPPSVVTASSSRRLSSMSSTHSAVSRLVTPSSPMEPSFMRSRQPDDFHSMRGAKRPVPAQAQPSAPVLGGGPQRVLISEGPKLAPNPGLRTAAHLERTKPYSSSTGPQRSVDASSSEKPPILVARPTPKTNSGLKQPTKYATIGPTSAIPKPTARVAGSKLPAPASSTVNPLRIGVPGANKGLPARRLA</sequence>
<feature type="compositionally biased region" description="Polar residues" evidence="1">
    <location>
        <begin position="159"/>
        <end position="168"/>
    </location>
</feature>
<feature type="region of interest" description="Disordered" evidence="1">
    <location>
        <begin position="192"/>
        <end position="228"/>
    </location>
</feature>
<feature type="compositionally biased region" description="Low complexity" evidence="1">
    <location>
        <begin position="251"/>
        <end position="267"/>
    </location>
</feature>
<feature type="region of interest" description="Disordered" evidence="1">
    <location>
        <begin position="148"/>
        <end position="179"/>
    </location>
</feature>
<reference evidence="2 3" key="1">
    <citation type="submission" date="2019-12" db="EMBL/GenBank/DDBJ databases">
        <authorList>
            <person name="Floudas D."/>
            <person name="Bentzer J."/>
            <person name="Ahren D."/>
            <person name="Johansson T."/>
            <person name="Persson P."/>
            <person name="Tunlid A."/>
        </authorList>
    </citation>
    <scope>NUCLEOTIDE SEQUENCE [LARGE SCALE GENOMIC DNA]</scope>
    <source>
        <strain evidence="2 3">CBS 102.39</strain>
    </source>
</reference>
<feature type="region of interest" description="Disordered" evidence="1">
    <location>
        <begin position="352"/>
        <end position="449"/>
    </location>
</feature>
<name>A0A8H4R4K0_9AGAR</name>
<evidence type="ECO:0000313" key="3">
    <source>
        <dbReference type="Proteomes" id="UP000521872"/>
    </source>
</evidence>
<accession>A0A8H4R4K0</accession>
<proteinExistence type="predicted"/>
<feature type="compositionally biased region" description="Low complexity" evidence="1">
    <location>
        <begin position="409"/>
        <end position="421"/>
    </location>
</feature>
<gene>
    <name evidence="2" type="ORF">D9613_002154</name>
</gene>
<feature type="compositionally biased region" description="Pro residues" evidence="1">
    <location>
        <begin position="358"/>
        <end position="370"/>
    </location>
</feature>
<feature type="region of interest" description="Disordered" evidence="1">
    <location>
        <begin position="469"/>
        <end position="658"/>
    </location>
</feature>
<feature type="compositionally biased region" description="Low complexity" evidence="1">
    <location>
        <begin position="525"/>
        <end position="536"/>
    </location>
</feature>
<comment type="caution">
    <text evidence="2">The sequence shown here is derived from an EMBL/GenBank/DDBJ whole genome shotgun (WGS) entry which is preliminary data.</text>
</comment>
<evidence type="ECO:0000256" key="1">
    <source>
        <dbReference type="SAM" id="MobiDB-lite"/>
    </source>
</evidence>
<feature type="compositionally biased region" description="Basic and acidic residues" evidence="1">
    <location>
        <begin position="213"/>
        <end position="222"/>
    </location>
</feature>
<dbReference type="AlphaFoldDB" id="A0A8H4R4K0"/>
<organism evidence="2 3">
    <name type="scientific">Agrocybe pediades</name>
    <dbReference type="NCBI Taxonomy" id="84607"/>
    <lineage>
        <taxon>Eukaryota</taxon>
        <taxon>Fungi</taxon>
        <taxon>Dikarya</taxon>
        <taxon>Basidiomycota</taxon>
        <taxon>Agaricomycotina</taxon>
        <taxon>Agaricomycetes</taxon>
        <taxon>Agaricomycetidae</taxon>
        <taxon>Agaricales</taxon>
        <taxon>Agaricineae</taxon>
        <taxon>Strophariaceae</taxon>
        <taxon>Agrocybe</taxon>
    </lineage>
</organism>
<feature type="compositionally biased region" description="Low complexity" evidence="1">
    <location>
        <begin position="473"/>
        <end position="492"/>
    </location>
</feature>
<dbReference type="Proteomes" id="UP000521872">
    <property type="component" value="Unassembled WGS sequence"/>
</dbReference>
<protein>
    <submittedName>
        <fullName evidence="2">Uncharacterized protein</fullName>
    </submittedName>
</protein>
<evidence type="ECO:0000313" key="2">
    <source>
        <dbReference type="EMBL" id="KAF4623374.1"/>
    </source>
</evidence>
<feature type="region of interest" description="Disordered" evidence="1">
    <location>
        <begin position="1"/>
        <end position="52"/>
    </location>
</feature>
<keyword evidence="3" id="KW-1185">Reference proteome</keyword>
<dbReference type="EMBL" id="JAACJL010000001">
    <property type="protein sequence ID" value="KAF4623374.1"/>
    <property type="molecule type" value="Genomic_DNA"/>
</dbReference>
<feature type="region of interest" description="Disordered" evidence="1">
    <location>
        <begin position="251"/>
        <end position="285"/>
    </location>
</feature>
<feature type="compositionally biased region" description="Polar residues" evidence="1">
    <location>
        <begin position="569"/>
        <end position="586"/>
    </location>
</feature>